<protein>
    <submittedName>
        <fullName evidence="1">Uncharacterized protein</fullName>
    </submittedName>
</protein>
<gene>
    <name evidence="1" type="ORF">ILEXP_LOCUS4518</name>
</gene>
<dbReference type="EMBL" id="CAUOFW020000823">
    <property type="protein sequence ID" value="CAK9137497.1"/>
    <property type="molecule type" value="Genomic_DNA"/>
</dbReference>
<sequence>METGIGGSGSLPKPGFNDVLARYNEDSYPSMVTPIIRGEGQLHMGSSGGDVIAQLSGPLDKRKKGNVLGWLDVGINDGGTTHRQLNDAKGGGANSPGDTTDKEFLGTCTGGRRLNGYGRMGSKGIDSSLGMLGDIGRGEEVVSADCWPCGQRRMSKPHRRCHARPA</sequence>
<dbReference type="AlphaFoldDB" id="A0ABC8QYJ4"/>
<evidence type="ECO:0000313" key="1">
    <source>
        <dbReference type="EMBL" id="CAK9137497.1"/>
    </source>
</evidence>
<comment type="caution">
    <text evidence="1">The sequence shown here is derived from an EMBL/GenBank/DDBJ whole genome shotgun (WGS) entry which is preliminary data.</text>
</comment>
<evidence type="ECO:0000313" key="2">
    <source>
        <dbReference type="Proteomes" id="UP001642360"/>
    </source>
</evidence>
<proteinExistence type="predicted"/>
<reference evidence="1 2" key="1">
    <citation type="submission" date="2024-02" db="EMBL/GenBank/DDBJ databases">
        <authorList>
            <person name="Vignale AGUSTIN F."/>
            <person name="Sosa J E."/>
            <person name="Modenutti C."/>
        </authorList>
    </citation>
    <scope>NUCLEOTIDE SEQUENCE [LARGE SCALE GENOMIC DNA]</scope>
</reference>
<accession>A0ABC8QYJ4</accession>
<name>A0ABC8QYJ4_9AQUA</name>
<keyword evidence="2" id="KW-1185">Reference proteome</keyword>
<dbReference type="Proteomes" id="UP001642360">
    <property type="component" value="Unassembled WGS sequence"/>
</dbReference>
<organism evidence="1 2">
    <name type="scientific">Ilex paraguariensis</name>
    <name type="common">yerba mate</name>
    <dbReference type="NCBI Taxonomy" id="185542"/>
    <lineage>
        <taxon>Eukaryota</taxon>
        <taxon>Viridiplantae</taxon>
        <taxon>Streptophyta</taxon>
        <taxon>Embryophyta</taxon>
        <taxon>Tracheophyta</taxon>
        <taxon>Spermatophyta</taxon>
        <taxon>Magnoliopsida</taxon>
        <taxon>eudicotyledons</taxon>
        <taxon>Gunneridae</taxon>
        <taxon>Pentapetalae</taxon>
        <taxon>asterids</taxon>
        <taxon>campanulids</taxon>
        <taxon>Aquifoliales</taxon>
        <taxon>Aquifoliaceae</taxon>
        <taxon>Ilex</taxon>
    </lineage>
</organism>